<keyword evidence="4 8" id="KW-1133">Transmembrane helix</keyword>
<comment type="similarity">
    <text evidence="2 6">Belongs to the sodium:solute symporter (SSF) (TC 2.A.21) family.</text>
</comment>
<keyword evidence="5 8" id="KW-0472">Membrane</keyword>
<proteinExistence type="inferred from homology"/>
<dbReference type="OrthoDB" id="6132759at2759"/>
<evidence type="ECO:0000256" key="1">
    <source>
        <dbReference type="ARBA" id="ARBA00004141"/>
    </source>
</evidence>
<dbReference type="PROSITE" id="PS50283">
    <property type="entry name" value="NA_SOLUT_SYMP_3"/>
    <property type="match status" value="1"/>
</dbReference>
<feature type="transmembrane region" description="Helical" evidence="8">
    <location>
        <begin position="311"/>
        <end position="334"/>
    </location>
</feature>
<dbReference type="Proteomes" id="UP000053890">
    <property type="component" value="Unassembled WGS sequence"/>
</dbReference>
<feature type="transmembrane region" description="Helical" evidence="8">
    <location>
        <begin position="447"/>
        <end position="468"/>
    </location>
</feature>
<feature type="transmembrane region" description="Helical" evidence="8">
    <location>
        <begin position="475"/>
        <end position="494"/>
    </location>
</feature>
<dbReference type="PANTHER" id="PTHR46154">
    <property type="match status" value="1"/>
</dbReference>
<keyword evidence="10" id="KW-1185">Reference proteome</keyword>
<feature type="transmembrane region" description="Helical" evidence="8">
    <location>
        <begin position="417"/>
        <end position="441"/>
    </location>
</feature>
<evidence type="ECO:0000256" key="6">
    <source>
        <dbReference type="RuleBase" id="RU362091"/>
    </source>
</evidence>
<name>A0A194SC80_RHOGW</name>
<dbReference type="GO" id="GO:0015204">
    <property type="term" value="F:urea transmembrane transporter activity"/>
    <property type="evidence" value="ECO:0007669"/>
    <property type="project" value="InterPro"/>
</dbReference>
<feature type="transmembrane region" description="Helical" evidence="8">
    <location>
        <begin position="22"/>
        <end position="41"/>
    </location>
</feature>
<gene>
    <name evidence="9" type="ORF">RHOBADRAFT_50573</name>
</gene>
<feature type="compositionally biased region" description="Basic and acidic residues" evidence="7">
    <location>
        <begin position="571"/>
        <end position="581"/>
    </location>
</feature>
<organism evidence="9 10">
    <name type="scientific">Rhodotorula graminis (strain WP1)</name>
    <dbReference type="NCBI Taxonomy" id="578459"/>
    <lineage>
        <taxon>Eukaryota</taxon>
        <taxon>Fungi</taxon>
        <taxon>Dikarya</taxon>
        <taxon>Basidiomycota</taxon>
        <taxon>Pucciniomycotina</taxon>
        <taxon>Microbotryomycetes</taxon>
        <taxon>Sporidiobolales</taxon>
        <taxon>Sporidiobolaceae</taxon>
        <taxon>Rhodotorula</taxon>
    </lineage>
</organism>
<dbReference type="RefSeq" id="XP_018274104.1">
    <property type="nucleotide sequence ID" value="XM_018415386.1"/>
</dbReference>
<dbReference type="GeneID" id="28975834"/>
<dbReference type="OMA" id="VSHYFIC"/>
<dbReference type="Gene3D" id="1.20.1730.10">
    <property type="entry name" value="Sodium/glucose cotransporter"/>
    <property type="match status" value="1"/>
</dbReference>
<feature type="transmembrane region" description="Helical" evidence="8">
    <location>
        <begin position="617"/>
        <end position="642"/>
    </location>
</feature>
<feature type="transmembrane region" description="Helical" evidence="8">
    <location>
        <begin position="648"/>
        <end position="672"/>
    </location>
</feature>
<accession>A0A194SC80</accession>
<evidence type="ECO:0000313" key="9">
    <source>
        <dbReference type="EMBL" id="KPV78055.1"/>
    </source>
</evidence>
<feature type="transmembrane region" description="Helical" evidence="8">
    <location>
        <begin position="145"/>
        <end position="170"/>
    </location>
</feature>
<dbReference type="PANTHER" id="PTHR46154:SF2">
    <property type="entry name" value="SOLUTE SYMPORTER FAMILY TRANSPORTER (AFU_ORTHOLOGUE AFUA_6G03200)"/>
    <property type="match status" value="1"/>
</dbReference>
<dbReference type="CDD" id="cd11476">
    <property type="entry name" value="SLC5sbd_DUR3"/>
    <property type="match status" value="1"/>
</dbReference>
<dbReference type="GO" id="GO:0005886">
    <property type="term" value="C:plasma membrane"/>
    <property type="evidence" value="ECO:0007669"/>
    <property type="project" value="TreeGrafter"/>
</dbReference>
<reference evidence="9 10" key="1">
    <citation type="journal article" date="2015" name="Front. Microbiol.">
        <title>Genome sequence of the plant growth promoting endophytic yeast Rhodotorula graminis WP1.</title>
        <authorList>
            <person name="Firrincieli A."/>
            <person name="Otillar R."/>
            <person name="Salamov A."/>
            <person name="Schmutz J."/>
            <person name="Khan Z."/>
            <person name="Redman R.S."/>
            <person name="Fleck N.D."/>
            <person name="Lindquist E."/>
            <person name="Grigoriev I.V."/>
            <person name="Doty S.L."/>
        </authorList>
    </citation>
    <scope>NUCLEOTIDE SEQUENCE [LARGE SCALE GENOMIC DNA]</scope>
    <source>
        <strain evidence="9 10">WP1</strain>
    </source>
</reference>
<protein>
    <recommendedName>
        <fullName evidence="11">Urea transporter</fullName>
    </recommendedName>
</protein>
<feature type="transmembrane region" description="Helical" evidence="8">
    <location>
        <begin position="176"/>
        <end position="195"/>
    </location>
</feature>
<evidence type="ECO:0000256" key="8">
    <source>
        <dbReference type="SAM" id="Phobius"/>
    </source>
</evidence>
<feature type="transmembrane region" description="Helical" evidence="8">
    <location>
        <begin position="514"/>
        <end position="535"/>
    </location>
</feature>
<evidence type="ECO:0000256" key="4">
    <source>
        <dbReference type="ARBA" id="ARBA00022989"/>
    </source>
</evidence>
<evidence type="ECO:0000256" key="7">
    <source>
        <dbReference type="SAM" id="MobiDB-lite"/>
    </source>
</evidence>
<dbReference type="InterPro" id="IPR038377">
    <property type="entry name" value="Na/Glc_symporter_sf"/>
</dbReference>
<evidence type="ECO:0000256" key="2">
    <source>
        <dbReference type="ARBA" id="ARBA00006434"/>
    </source>
</evidence>
<dbReference type="InterPro" id="IPR031155">
    <property type="entry name" value="DUR"/>
</dbReference>
<feature type="transmembrane region" description="Helical" evidence="8">
    <location>
        <begin position="374"/>
        <end position="396"/>
    </location>
</feature>
<feature type="transmembrane region" description="Helical" evidence="8">
    <location>
        <begin position="202"/>
        <end position="224"/>
    </location>
</feature>
<dbReference type="AlphaFoldDB" id="A0A194SC80"/>
<feature type="region of interest" description="Disordered" evidence="7">
    <location>
        <begin position="558"/>
        <end position="581"/>
    </location>
</feature>
<evidence type="ECO:0000256" key="5">
    <source>
        <dbReference type="ARBA" id="ARBA00023136"/>
    </source>
</evidence>
<evidence type="ECO:0000313" key="10">
    <source>
        <dbReference type="Proteomes" id="UP000053890"/>
    </source>
</evidence>
<dbReference type="STRING" id="578459.A0A194SC80"/>
<evidence type="ECO:0008006" key="11">
    <source>
        <dbReference type="Google" id="ProtNLM"/>
    </source>
</evidence>
<keyword evidence="3 8" id="KW-0812">Transmembrane</keyword>
<dbReference type="InterPro" id="IPR001734">
    <property type="entry name" value="Na/solute_symporter"/>
</dbReference>
<evidence type="ECO:0000256" key="3">
    <source>
        <dbReference type="ARBA" id="ARBA00022692"/>
    </source>
</evidence>
<sequence length="700" mass="73771">MTDAVGYPEGSREFTRLLGPGVGYGVVVGVGAFFAIAMILLTRVQAKFSRLDPGSANEFATASRSVKPGLICCGIVSAWTWSATLLQSSASTYANGLSSSWQYAVGGSLQIAVFAAVAAKVKQNAGGAVTFAEIVRARYGRACHLLFTFYSLVCAHIVTGSLILGASATFNAMTGANIIACNFLLPLGIAVYVVAGGLRATFIVDFLHTVCVFVILYIFAFTLYGSSDVIGSPGKLYDLLQQAAVLAPVDGNAGGSYTTMNSQGGMLFGGCTIATGFAGVVCDQGYCCVMSKAAGAVQRAIASRPESTTKAYMLGAISWFSIPFAFGTMMGLGARALVTNPAFPTYPYALSASQVSAGLVAPATAATLMGKSGAIAVLLIVFMAATSACSAELIAVSSLVVRDCIGMYKTLSGHQMVFASHCVIVGYAIWGGAFSCILHVASIDLGWLFYVQGVLLTPAVVPIAMTVISKRQSKYAAFYGTLFGTACGLFGWLYGCKRIYGEVNVANLALPYSAISGSAPGLVMSSLASFIITAIKPDNYDWKGTRAIALSDSNEPAEGTVVKASADTDSEAEKKDEPTGEARIADSDEVLPPTMEEQAAANPPLDLAKLQRTFVRACWISGIFSFIVTIVIPLPLFFSHYIFSRRFFEAWCGVSLAWVLLAGIFCMILPVWESRNEVFILARSTLRVASGRTRKEQAVA</sequence>
<dbReference type="Pfam" id="PF00474">
    <property type="entry name" value="SSF"/>
    <property type="match status" value="1"/>
</dbReference>
<dbReference type="EMBL" id="KQ474073">
    <property type="protein sequence ID" value="KPV78055.1"/>
    <property type="molecule type" value="Genomic_DNA"/>
</dbReference>
<comment type="subcellular location">
    <subcellularLocation>
        <location evidence="1">Membrane</location>
        <topology evidence="1">Multi-pass membrane protein</topology>
    </subcellularLocation>
</comment>